<accession>A0A650EW90</accession>
<keyword evidence="2" id="KW-1185">Reference proteome</keyword>
<gene>
    <name evidence="1" type="ORF">CHPC964_000996</name>
</gene>
<dbReference type="EMBL" id="MN689524">
    <property type="protein sequence ID" value="QGT53334.1"/>
    <property type="molecule type" value="Genomic_DNA"/>
</dbReference>
<reference evidence="1 2" key="1">
    <citation type="submission" date="2019-11" db="EMBL/GenBank/DDBJ databases">
        <title>Genome Sequences of 31 Lactococcus lactis Bacteriophages Isolated from Foods.</title>
        <authorList>
            <person name="Marcelli B."/>
            <person name="de Jong A."/>
            <person name="Kuipers O.P."/>
        </authorList>
    </citation>
    <scope>NUCLEOTIDE SEQUENCE [LARGE SCALE GENOMIC DNA]</scope>
</reference>
<organism evidence="1 2">
    <name type="scientific">Lactococcus phage CHPC964</name>
    <dbReference type="NCBI Taxonomy" id="2675256"/>
    <lineage>
        <taxon>Viruses</taxon>
        <taxon>Duplodnaviria</taxon>
        <taxon>Heunggongvirae</taxon>
        <taxon>Uroviricota</taxon>
        <taxon>Caudoviricetes</taxon>
        <taxon>Skunavirus</taxon>
        <taxon>Skunavirus CHPC964</taxon>
    </lineage>
</organism>
<dbReference type="Proteomes" id="UP000426622">
    <property type="component" value="Segment"/>
</dbReference>
<proteinExistence type="predicted"/>
<evidence type="ECO:0000313" key="2">
    <source>
        <dbReference type="Proteomes" id="UP000426622"/>
    </source>
</evidence>
<protein>
    <submittedName>
        <fullName evidence="1">Uncharacterized protein</fullName>
    </submittedName>
</protein>
<sequence>MAEKVILHTIESELREQMEAFDGTLESYIYAGKWLKKNGDRILSEFYWLHKVIKRKK</sequence>
<name>A0A650EW90_9CAUD</name>
<evidence type="ECO:0000313" key="1">
    <source>
        <dbReference type="EMBL" id="QGT53334.1"/>
    </source>
</evidence>